<dbReference type="Proteomes" id="UP000077755">
    <property type="component" value="Chromosome 3"/>
</dbReference>
<dbReference type="InterPro" id="IPR055562">
    <property type="entry name" value="DUF7138"/>
</dbReference>
<gene>
    <name evidence="2" type="ORF">DCAR_0310378</name>
</gene>
<sequence length="215" mass="24751">MSTEGKPRFLPVSFYDGNHEFNIGQIKLHPSLDYKALQSLLSQRIGISPNQMSIYLVDINNTPKRKTLVTNKASFNLILQEQNCTLLVILKRSRNRRRKSKPTNSHTNPPLAPHNFNHLSTSSVPGFVVWPALSYYDRIAVQEFEDYNNRVRNLYNYYPVIEEPCFVPERWTYSYCDECIDARRQGKTAQFHLCVNDAVTAWFRTPAGPIARPGG</sequence>
<name>A0A165ZTY5_DAUCS</name>
<dbReference type="OMA" id="FHHCKND"/>
<dbReference type="AlphaFoldDB" id="A0A165ZTY5"/>
<evidence type="ECO:0000259" key="1">
    <source>
        <dbReference type="Pfam" id="PF23596"/>
    </source>
</evidence>
<dbReference type="EMBL" id="CP093345">
    <property type="protein sequence ID" value="WOG91130.1"/>
    <property type="molecule type" value="Genomic_DNA"/>
</dbReference>
<dbReference type="Pfam" id="PF23596">
    <property type="entry name" value="DUF7138"/>
    <property type="match status" value="1"/>
</dbReference>
<reference evidence="2" key="1">
    <citation type="journal article" date="2016" name="Nat. Genet.">
        <title>A high-quality carrot genome assembly provides new insights into carotenoid accumulation and asterid genome evolution.</title>
        <authorList>
            <person name="Iorizzo M."/>
            <person name="Ellison S."/>
            <person name="Senalik D."/>
            <person name="Zeng P."/>
            <person name="Satapoomin P."/>
            <person name="Huang J."/>
            <person name="Bowman M."/>
            <person name="Iovene M."/>
            <person name="Sanseverino W."/>
            <person name="Cavagnaro P."/>
            <person name="Yildiz M."/>
            <person name="Macko-Podgorni A."/>
            <person name="Moranska E."/>
            <person name="Grzebelus E."/>
            <person name="Grzebelus D."/>
            <person name="Ashrafi H."/>
            <person name="Zheng Z."/>
            <person name="Cheng S."/>
            <person name="Spooner D."/>
            <person name="Van Deynze A."/>
            <person name="Simon P."/>
        </authorList>
    </citation>
    <scope>NUCLEOTIDE SEQUENCE</scope>
    <source>
        <tissue evidence="2">Leaf</tissue>
    </source>
</reference>
<keyword evidence="3" id="KW-1185">Reference proteome</keyword>
<protein>
    <recommendedName>
        <fullName evidence="1">DUF7138 domain-containing protein</fullName>
    </recommendedName>
</protein>
<organism evidence="2 3">
    <name type="scientific">Daucus carota subsp. sativus</name>
    <name type="common">Carrot</name>
    <dbReference type="NCBI Taxonomy" id="79200"/>
    <lineage>
        <taxon>Eukaryota</taxon>
        <taxon>Viridiplantae</taxon>
        <taxon>Streptophyta</taxon>
        <taxon>Embryophyta</taxon>
        <taxon>Tracheophyta</taxon>
        <taxon>Spermatophyta</taxon>
        <taxon>Magnoliopsida</taxon>
        <taxon>eudicotyledons</taxon>
        <taxon>Gunneridae</taxon>
        <taxon>Pentapetalae</taxon>
        <taxon>asterids</taxon>
        <taxon>campanulids</taxon>
        <taxon>Apiales</taxon>
        <taxon>Apiaceae</taxon>
        <taxon>Apioideae</taxon>
        <taxon>Scandiceae</taxon>
        <taxon>Daucinae</taxon>
        <taxon>Daucus</taxon>
        <taxon>Daucus sect. Daucus</taxon>
    </lineage>
</organism>
<dbReference type="PANTHER" id="PTHR36351:SF1">
    <property type="entry name" value="EMBRYO SAC DEVELOPMENT ARREST 12"/>
    <property type="match status" value="1"/>
</dbReference>
<evidence type="ECO:0000313" key="3">
    <source>
        <dbReference type="Proteomes" id="UP000077755"/>
    </source>
</evidence>
<accession>A0A165ZTY5</accession>
<proteinExistence type="predicted"/>
<dbReference type="PANTHER" id="PTHR36351">
    <property type="entry name" value="EMBRYO SAC DEVELOPMENT ARREST 12"/>
    <property type="match status" value="1"/>
</dbReference>
<evidence type="ECO:0000313" key="2">
    <source>
        <dbReference type="EMBL" id="WOG91130.1"/>
    </source>
</evidence>
<reference evidence="2" key="2">
    <citation type="submission" date="2022-03" db="EMBL/GenBank/DDBJ databases">
        <title>Draft title - Genomic analysis of global carrot germplasm unveils the trajectory of domestication and the origin of high carotenoid orange carrot.</title>
        <authorList>
            <person name="Iorizzo M."/>
            <person name="Ellison S."/>
            <person name="Senalik D."/>
            <person name="Macko-Podgorni A."/>
            <person name="Grzebelus D."/>
            <person name="Bostan H."/>
            <person name="Rolling W."/>
            <person name="Curaba J."/>
            <person name="Simon P."/>
        </authorList>
    </citation>
    <scope>NUCLEOTIDE SEQUENCE</scope>
    <source>
        <tissue evidence="2">Leaf</tissue>
    </source>
</reference>
<dbReference type="Gramene" id="KZN00422">
    <property type="protein sequence ID" value="KZN00422"/>
    <property type="gene ID" value="DCAR_009176"/>
</dbReference>
<feature type="domain" description="DUF7138" evidence="1">
    <location>
        <begin position="10"/>
        <end position="88"/>
    </location>
</feature>